<dbReference type="Gene3D" id="1.25.40.10">
    <property type="entry name" value="Tetratricopeptide repeat domain"/>
    <property type="match status" value="1"/>
</dbReference>
<gene>
    <name evidence="1" type="ORF">MAIT1_02507</name>
</gene>
<keyword evidence="2" id="KW-1185">Reference proteome</keyword>
<proteinExistence type="predicted"/>
<reference evidence="1 2" key="1">
    <citation type="journal article" date="2016" name="BMC Genomics">
        <title>Combined genomic and structural analyses of a cultured magnetotactic bacterium reveals its niche adaptation to a dynamic environment.</title>
        <authorList>
            <person name="Araujo A.C."/>
            <person name="Morillo V."/>
            <person name="Cypriano J."/>
            <person name="Teixeira L.C."/>
            <person name="Leao P."/>
            <person name="Lyra S."/>
            <person name="Almeida L.G."/>
            <person name="Bazylinski D.A."/>
            <person name="Vasconcellos A.T."/>
            <person name="Abreu F."/>
            <person name="Lins U."/>
        </authorList>
    </citation>
    <scope>NUCLEOTIDE SEQUENCE [LARGE SCALE GENOMIC DNA]</scope>
    <source>
        <strain evidence="1 2">IT-1</strain>
    </source>
</reference>
<dbReference type="Proteomes" id="UP000194003">
    <property type="component" value="Unassembled WGS sequence"/>
</dbReference>
<dbReference type="AlphaFoldDB" id="A0A1Y2K2V6"/>
<dbReference type="STRING" id="1434232.MAIT1_02507"/>
<sequence length="256" mass="28395">MLKIMVSLRAGRLFPLSKLLLLLCGVVLLALAFVAARHIASDVYRELAESLIQSELTPDATREQNVETLEHGVNLLLKAQQFNSENPDLNLDLGDLYLRLAALFPQPKSQQIAQLSVDQYRQALKKRPTWPYAWINLANAQRKALAPAQAVFASLERAMTLGPWELTLQLGVLRLGMPMWGGWSAEQKRLLRGAMGRVATAPDLQNKLVLAVLRYGLESELRFAVNESPEIIRAINALKSQARTVAPSRGRAVGLK</sequence>
<dbReference type="EMBL" id="LVJN01000020">
    <property type="protein sequence ID" value="OSM02371.1"/>
    <property type="molecule type" value="Genomic_DNA"/>
</dbReference>
<organism evidence="1 2">
    <name type="scientific">Magnetofaba australis IT-1</name>
    <dbReference type="NCBI Taxonomy" id="1434232"/>
    <lineage>
        <taxon>Bacteria</taxon>
        <taxon>Pseudomonadati</taxon>
        <taxon>Pseudomonadota</taxon>
        <taxon>Magnetococcia</taxon>
        <taxon>Magnetococcales</taxon>
        <taxon>Magnetococcaceae</taxon>
        <taxon>Magnetofaba</taxon>
    </lineage>
</organism>
<dbReference type="InterPro" id="IPR011990">
    <property type="entry name" value="TPR-like_helical_dom_sf"/>
</dbReference>
<protein>
    <submittedName>
        <fullName evidence="1">Uncharacterized protein</fullName>
    </submittedName>
</protein>
<evidence type="ECO:0000313" key="2">
    <source>
        <dbReference type="Proteomes" id="UP000194003"/>
    </source>
</evidence>
<comment type="caution">
    <text evidence="1">The sequence shown here is derived from an EMBL/GenBank/DDBJ whole genome shotgun (WGS) entry which is preliminary data.</text>
</comment>
<accession>A0A1Y2K2V6</accession>
<evidence type="ECO:0000313" key="1">
    <source>
        <dbReference type="EMBL" id="OSM02371.1"/>
    </source>
</evidence>
<name>A0A1Y2K2V6_9PROT</name>
<dbReference type="SUPFAM" id="SSF48452">
    <property type="entry name" value="TPR-like"/>
    <property type="match status" value="1"/>
</dbReference>